<dbReference type="PROSITE" id="PS00379">
    <property type="entry name" value="CDP_ALCOHOL_P_TRANSF"/>
    <property type="match status" value="1"/>
</dbReference>
<dbReference type="InterPro" id="IPR000462">
    <property type="entry name" value="CDP-OH_P_trans"/>
</dbReference>
<feature type="transmembrane region" description="Helical" evidence="13">
    <location>
        <begin position="96"/>
        <end position="116"/>
    </location>
</feature>
<evidence type="ECO:0000313" key="17">
    <source>
        <dbReference type="Proteomes" id="UP000217194"/>
    </source>
</evidence>
<feature type="transmembrane region" description="Helical" evidence="13">
    <location>
        <begin position="152"/>
        <end position="173"/>
    </location>
</feature>
<evidence type="ECO:0000313" key="14">
    <source>
        <dbReference type="EMBL" id="ASY17421.1"/>
    </source>
</evidence>
<dbReference type="InterPro" id="IPR004570">
    <property type="entry name" value="Phosphatidylglycerol_P_synth"/>
</dbReference>
<organism evidence="15 17">
    <name type="scientific">Candidatus Planktophila versatilis</name>
    <dbReference type="NCBI Taxonomy" id="1884905"/>
    <lineage>
        <taxon>Bacteria</taxon>
        <taxon>Bacillati</taxon>
        <taxon>Actinomycetota</taxon>
        <taxon>Actinomycetes</taxon>
        <taxon>Candidatus Nanopelagicales</taxon>
        <taxon>Candidatus Nanopelagicaceae</taxon>
        <taxon>Candidatus Planktophila</taxon>
    </lineage>
</organism>
<dbReference type="EMBL" id="CP016778">
    <property type="protein sequence ID" value="ASY22756.1"/>
    <property type="molecule type" value="Genomic_DNA"/>
</dbReference>
<keyword evidence="6 13" id="KW-1133">Transmembrane helix</keyword>
<dbReference type="PANTHER" id="PTHR14269">
    <property type="entry name" value="CDP-DIACYLGLYCEROL--GLYCEROL-3-PHOSPHATE 3-PHOSPHATIDYLTRANSFERASE-RELATED"/>
    <property type="match status" value="1"/>
</dbReference>
<gene>
    <name evidence="14" type="ORF">A1sIA79_04205</name>
    <name evidence="15" type="ORF">A1sIIB76_04190</name>
</gene>
<dbReference type="EMBL" id="CP016774">
    <property type="protein sequence ID" value="ASY17421.1"/>
    <property type="molecule type" value="Genomic_DNA"/>
</dbReference>
<dbReference type="PIRSF" id="PIRSF000847">
    <property type="entry name" value="Phos_ph_gly_syn"/>
    <property type="match status" value="1"/>
</dbReference>
<dbReference type="Pfam" id="PF01066">
    <property type="entry name" value="CDP-OH_P_transf"/>
    <property type="match status" value="1"/>
</dbReference>
<evidence type="ECO:0000313" key="16">
    <source>
        <dbReference type="Proteomes" id="UP000217177"/>
    </source>
</evidence>
<reference evidence="16 17" key="1">
    <citation type="submission" date="2016-07" db="EMBL/GenBank/DDBJ databases">
        <title>High microdiversification within the ubiquitous acI lineage of Actinobacteria.</title>
        <authorList>
            <person name="Neuenschwander S.M."/>
            <person name="Salcher M."/>
            <person name="Ghai R."/>
            <person name="Pernthaler J."/>
        </authorList>
    </citation>
    <scope>NUCLEOTIDE SEQUENCE [LARGE SCALE GENOMIC DNA]</scope>
    <source>
        <strain evidence="14">MMS-IA-79</strain>
        <strain evidence="15">MMS-IIB-76</strain>
    </source>
</reference>
<evidence type="ECO:0000256" key="5">
    <source>
        <dbReference type="ARBA" id="ARBA00022692"/>
    </source>
</evidence>
<keyword evidence="7" id="KW-0443">Lipid metabolism</keyword>
<keyword evidence="8 13" id="KW-0472">Membrane</keyword>
<evidence type="ECO:0000256" key="2">
    <source>
        <dbReference type="ARBA" id="ARBA00010441"/>
    </source>
</evidence>
<evidence type="ECO:0000256" key="13">
    <source>
        <dbReference type="SAM" id="Phobius"/>
    </source>
</evidence>
<keyword evidence="16" id="KW-1185">Reference proteome</keyword>
<keyword evidence="10" id="KW-1208">Phospholipid metabolism</keyword>
<keyword evidence="5 13" id="KW-0812">Transmembrane</keyword>
<evidence type="ECO:0000313" key="15">
    <source>
        <dbReference type="EMBL" id="ASY22756.1"/>
    </source>
</evidence>
<dbReference type="Gene3D" id="1.20.120.1760">
    <property type="match status" value="1"/>
</dbReference>
<dbReference type="RefSeq" id="WP_095674978.1">
    <property type="nucleotide sequence ID" value="NZ_CP016774.1"/>
</dbReference>
<dbReference type="NCBIfam" id="TIGR00560">
    <property type="entry name" value="pgsA"/>
    <property type="match status" value="1"/>
</dbReference>
<evidence type="ECO:0000256" key="10">
    <source>
        <dbReference type="ARBA" id="ARBA00023264"/>
    </source>
</evidence>
<evidence type="ECO:0000256" key="8">
    <source>
        <dbReference type="ARBA" id="ARBA00023136"/>
    </source>
</evidence>
<proteinExistence type="inferred from homology"/>
<evidence type="ECO:0000256" key="12">
    <source>
        <dbReference type="RuleBase" id="RU003750"/>
    </source>
</evidence>
<feature type="transmembrane region" description="Helical" evidence="13">
    <location>
        <begin position="35"/>
        <end position="54"/>
    </location>
</feature>
<feature type="transmembrane region" description="Helical" evidence="13">
    <location>
        <begin position="12"/>
        <end position="29"/>
    </location>
</feature>
<comment type="subcellular location">
    <subcellularLocation>
        <location evidence="1">Membrane</location>
        <topology evidence="1">Multi-pass membrane protein</topology>
    </subcellularLocation>
</comment>
<dbReference type="AlphaFoldDB" id="A0AAC9YVW4"/>
<evidence type="ECO:0000256" key="6">
    <source>
        <dbReference type="ARBA" id="ARBA00022989"/>
    </source>
</evidence>
<dbReference type="InterPro" id="IPR043130">
    <property type="entry name" value="CDP-OH_PTrfase_TM_dom"/>
</dbReference>
<comment type="similarity">
    <text evidence="2 12">Belongs to the CDP-alcohol phosphatidyltransferase class-I family.</text>
</comment>
<dbReference type="InterPro" id="IPR050324">
    <property type="entry name" value="CDP-alcohol_PTase-I"/>
</dbReference>
<dbReference type="GO" id="GO:0008444">
    <property type="term" value="F:CDP-diacylglycerol-glycerol-3-phosphate 3-phosphatidyltransferase activity"/>
    <property type="evidence" value="ECO:0007669"/>
    <property type="project" value="UniProtKB-UniRule"/>
</dbReference>
<evidence type="ECO:0000256" key="1">
    <source>
        <dbReference type="ARBA" id="ARBA00004141"/>
    </source>
</evidence>
<dbReference type="KEGG" id="pvs:A1sIA79_04205"/>
<dbReference type="InterPro" id="IPR048254">
    <property type="entry name" value="CDP_ALCOHOL_P_TRANSF_CS"/>
</dbReference>
<dbReference type="Proteomes" id="UP000217194">
    <property type="component" value="Chromosome"/>
</dbReference>
<evidence type="ECO:0000256" key="9">
    <source>
        <dbReference type="ARBA" id="ARBA00023209"/>
    </source>
</evidence>
<dbReference type="GO" id="GO:0046474">
    <property type="term" value="P:glycerophospholipid biosynthetic process"/>
    <property type="evidence" value="ECO:0007669"/>
    <property type="project" value="TreeGrafter"/>
</dbReference>
<sequence length="186" mass="20736">MRIPSFITPNWLTVTRILFIPVGVYFLFLDGGDNAGNQIIAWTIFFFLGLTDFVDGKWARQSNRITALGTFLDPVADKALIGSAMISLSILGRFPWWMTILILTREIGITIFRLLVIRDGVIPASKGGKLKTFFQGFGVGFFVLPLPASLDWFKFAFISVAIILTLTSAYEYINAWRTSAGKGKVK</sequence>
<dbReference type="PANTHER" id="PTHR14269:SF52">
    <property type="entry name" value="PHOSPHATIDYLGLYCEROPHOSPHATE SYNTHASE-RELATED"/>
    <property type="match status" value="1"/>
</dbReference>
<dbReference type="Proteomes" id="UP000217177">
    <property type="component" value="Chromosome"/>
</dbReference>
<evidence type="ECO:0000256" key="11">
    <source>
        <dbReference type="NCBIfam" id="TIGR00560"/>
    </source>
</evidence>
<evidence type="ECO:0000256" key="3">
    <source>
        <dbReference type="ARBA" id="ARBA00022516"/>
    </source>
</evidence>
<evidence type="ECO:0000256" key="7">
    <source>
        <dbReference type="ARBA" id="ARBA00023098"/>
    </source>
</evidence>
<name>A0AAC9YVW4_9ACTN</name>
<protein>
    <recommendedName>
        <fullName evidence="11">CDP-diacylglycerol--glycerol-3-phosphate 3-phosphatidyltransferase</fullName>
        <ecNumber evidence="11">2.7.8.5</ecNumber>
    </recommendedName>
</protein>
<dbReference type="GO" id="GO:0016020">
    <property type="term" value="C:membrane"/>
    <property type="evidence" value="ECO:0007669"/>
    <property type="project" value="UniProtKB-SubCell"/>
</dbReference>
<dbReference type="EC" id="2.7.8.5" evidence="11"/>
<evidence type="ECO:0000256" key="4">
    <source>
        <dbReference type="ARBA" id="ARBA00022679"/>
    </source>
</evidence>
<keyword evidence="4 12" id="KW-0808">Transferase</keyword>
<keyword evidence="3" id="KW-0444">Lipid biosynthesis</keyword>
<keyword evidence="9" id="KW-0594">Phospholipid biosynthesis</keyword>
<accession>A0AAC9YVW4</accession>